<keyword evidence="2" id="KW-1185">Reference proteome</keyword>
<gene>
    <name evidence="1" type="ORF">IFE19_01900</name>
</gene>
<evidence type="ECO:0000313" key="1">
    <source>
        <dbReference type="EMBL" id="QTC88184.1"/>
    </source>
</evidence>
<sequence length="54" mass="5830">MRTVIFAKRYIHPLPDGHAEYPAGARLAVSAEVEAAARNAGALKPEKRDASRKA</sequence>
<dbReference type="RefSeq" id="WP_207825215.1">
    <property type="nucleotide sequence ID" value="NZ_CP062006.1"/>
</dbReference>
<organism evidence="1 2">
    <name type="scientific">Brevundimonas pondensis</name>
    <dbReference type="NCBI Taxonomy" id="2774189"/>
    <lineage>
        <taxon>Bacteria</taxon>
        <taxon>Pseudomonadati</taxon>
        <taxon>Pseudomonadota</taxon>
        <taxon>Alphaproteobacteria</taxon>
        <taxon>Caulobacterales</taxon>
        <taxon>Caulobacteraceae</taxon>
        <taxon>Brevundimonas</taxon>
    </lineage>
</organism>
<dbReference type="EMBL" id="CP062006">
    <property type="protein sequence ID" value="QTC88184.1"/>
    <property type="molecule type" value="Genomic_DNA"/>
</dbReference>
<dbReference type="Proteomes" id="UP000663942">
    <property type="component" value="Chromosome"/>
</dbReference>
<reference evidence="1 2" key="1">
    <citation type="submission" date="2020-09" db="EMBL/GenBank/DDBJ databases">
        <title>Brevundimonas sp. LVF1 isolated from an oligotrophic pond in Goettingen, Germany.</title>
        <authorList>
            <person name="Friedrich I."/>
            <person name="Klassen A."/>
            <person name="Neubauer H."/>
            <person name="Schneider D."/>
            <person name="Hertel R."/>
            <person name="Daniel R."/>
        </authorList>
    </citation>
    <scope>NUCLEOTIDE SEQUENCE [LARGE SCALE GENOMIC DNA]</scope>
    <source>
        <strain evidence="1 2">LVF1</strain>
    </source>
</reference>
<protein>
    <submittedName>
        <fullName evidence="1">Uncharacterized protein</fullName>
    </submittedName>
</protein>
<evidence type="ECO:0000313" key="2">
    <source>
        <dbReference type="Proteomes" id="UP000663942"/>
    </source>
</evidence>
<name>A0ABX7SLG4_9CAUL</name>
<proteinExistence type="predicted"/>
<accession>A0ABX7SLG4</accession>